<dbReference type="AlphaFoldDB" id="A0A9P6Q3Q7"/>
<keyword evidence="2" id="KW-0732">Signal</keyword>
<evidence type="ECO:0000313" key="3">
    <source>
        <dbReference type="EMBL" id="KAG0258016.1"/>
    </source>
</evidence>
<accession>A0A9P6Q3Q7</accession>
<feature type="compositionally biased region" description="Basic and acidic residues" evidence="1">
    <location>
        <begin position="350"/>
        <end position="366"/>
    </location>
</feature>
<feature type="compositionally biased region" description="Pro residues" evidence="1">
    <location>
        <begin position="121"/>
        <end position="133"/>
    </location>
</feature>
<name>A0A9P6Q3Q7_9FUNG</name>
<feature type="region of interest" description="Disordered" evidence="1">
    <location>
        <begin position="338"/>
        <end position="366"/>
    </location>
</feature>
<organism evidence="3 4">
    <name type="scientific">Mortierella polycephala</name>
    <dbReference type="NCBI Taxonomy" id="41804"/>
    <lineage>
        <taxon>Eukaryota</taxon>
        <taxon>Fungi</taxon>
        <taxon>Fungi incertae sedis</taxon>
        <taxon>Mucoromycota</taxon>
        <taxon>Mortierellomycotina</taxon>
        <taxon>Mortierellomycetes</taxon>
        <taxon>Mortierellales</taxon>
        <taxon>Mortierellaceae</taxon>
        <taxon>Mortierella</taxon>
    </lineage>
</organism>
<feature type="chain" id="PRO_5040263819" evidence="2">
    <location>
        <begin position="25"/>
        <end position="410"/>
    </location>
</feature>
<evidence type="ECO:0000256" key="2">
    <source>
        <dbReference type="SAM" id="SignalP"/>
    </source>
</evidence>
<feature type="region of interest" description="Disordered" evidence="1">
    <location>
        <begin position="248"/>
        <end position="320"/>
    </location>
</feature>
<feature type="region of interest" description="Disordered" evidence="1">
    <location>
        <begin position="389"/>
        <end position="410"/>
    </location>
</feature>
<feature type="compositionally biased region" description="Pro residues" evidence="1">
    <location>
        <begin position="259"/>
        <end position="268"/>
    </location>
</feature>
<dbReference type="Proteomes" id="UP000726737">
    <property type="component" value="Unassembled WGS sequence"/>
</dbReference>
<gene>
    <name evidence="3" type="ORF">BG011_003595</name>
</gene>
<evidence type="ECO:0000313" key="4">
    <source>
        <dbReference type="Proteomes" id="UP000726737"/>
    </source>
</evidence>
<feature type="compositionally biased region" description="Basic and acidic residues" evidence="1">
    <location>
        <begin position="298"/>
        <end position="307"/>
    </location>
</feature>
<reference evidence="3" key="1">
    <citation type="journal article" date="2020" name="Fungal Divers.">
        <title>Resolving the Mortierellaceae phylogeny through synthesis of multi-gene phylogenetics and phylogenomics.</title>
        <authorList>
            <person name="Vandepol N."/>
            <person name="Liber J."/>
            <person name="Desiro A."/>
            <person name="Na H."/>
            <person name="Kennedy M."/>
            <person name="Barry K."/>
            <person name="Grigoriev I.V."/>
            <person name="Miller A.N."/>
            <person name="O'Donnell K."/>
            <person name="Stajich J.E."/>
            <person name="Bonito G."/>
        </authorList>
    </citation>
    <scope>NUCLEOTIDE SEQUENCE</scope>
    <source>
        <strain evidence="3">KOD948</strain>
    </source>
</reference>
<evidence type="ECO:0000256" key="1">
    <source>
        <dbReference type="SAM" id="MobiDB-lite"/>
    </source>
</evidence>
<feature type="region of interest" description="Disordered" evidence="1">
    <location>
        <begin position="115"/>
        <end position="152"/>
    </location>
</feature>
<keyword evidence="4" id="KW-1185">Reference proteome</keyword>
<comment type="caution">
    <text evidence="3">The sequence shown here is derived from an EMBL/GenBank/DDBJ whole genome shotgun (WGS) entry which is preliminary data.</text>
</comment>
<dbReference type="EMBL" id="JAAAJA010000237">
    <property type="protein sequence ID" value="KAG0258016.1"/>
    <property type="molecule type" value="Genomic_DNA"/>
</dbReference>
<proteinExistence type="predicted"/>
<feature type="compositionally biased region" description="Basic and acidic residues" evidence="1">
    <location>
        <begin position="248"/>
        <end position="258"/>
    </location>
</feature>
<sequence length="410" mass="46134">MMLSHTASLSLAIALSILTLAALAHRDKDKDKEMLGSQQLYSAEAANPYLEGCVPHRSGIYLAVTSIGEGFPRIQYTCLSAHHPHPTTQSSTYNNVHDYQRRQSVKGQQAGIASHIDSPADPVPEPIPLPPPHLLHRPNKESGLDRAQKSSHDRIPAYHHLSDQGFVFSPPERAHIETETHTTTLTFSEDTRPLTRPIQVSNRDHDYTKKLRAELSLSEPIKPEPIATMLTPTSLTCLAVEHEPSRCHEASYGHEQKVEPPPPIPEPMPAQSAGSNMESRHQHHKQEQQPQQNFQQSDENHGEESSKHAHKHQKLEPRFGRTIVHRITTLIIETETIIAPPHPTKSIPIHGDERRRRHSDDKKHDPRIEDHVMFDAGIEGDAIVSRASSEHIFPRHYPHKKGTKTTKDEL</sequence>
<dbReference type="OrthoDB" id="2449976at2759"/>
<feature type="compositionally biased region" description="Basic and acidic residues" evidence="1">
    <location>
        <begin position="138"/>
        <end position="152"/>
    </location>
</feature>
<protein>
    <submittedName>
        <fullName evidence="3">Uncharacterized protein</fullName>
    </submittedName>
</protein>
<feature type="signal peptide" evidence="2">
    <location>
        <begin position="1"/>
        <end position="24"/>
    </location>
</feature>
<feature type="compositionally biased region" description="Basic residues" evidence="1">
    <location>
        <begin position="394"/>
        <end position="404"/>
    </location>
</feature>